<proteinExistence type="predicted"/>
<dbReference type="EnsemblMetazoa" id="HelroT162718">
    <property type="protein sequence ID" value="HelroP162718"/>
    <property type="gene ID" value="HelroG162718"/>
</dbReference>
<evidence type="ECO:0000313" key="1">
    <source>
        <dbReference type="EMBL" id="ESN99207.1"/>
    </source>
</evidence>
<gene>
    <name evidence="2" type="primary">20199716</name>
    <name evidence="1" type="ORF">HELRODRAFT_162718</name>
</gene>
<evidence type="ECO:0000313" key="2">
    <source>
        <dbReference type="EnsemblMetazoa" id="HelroP162718"/>
    </source>
</evidence>
<dbReference type="Proteomes" id="UP000015101">
    <property type="component" value="Unassembled WGS sequence"/>
</dbReference>
<protein>
    <submittedName>
        <fullName evidence="1 2">Uncharacterized protein</fullName>
    </submittedName>
</protein>
<accession>T1ET16</accession>
<dbReference type="GeneID" id="20199716"/>
<reference evidence="3" key="1">
    <citation type="submission" date="2012-12" db="EMBL/GenBank/DDBJ databases">
        <authorList>
            <person name="Hellsten U."/>
            <person name="Grimwood J."/>
            <person name="Chapman J.A."/>
            <person name="Shapiro H."/>
            <person name="Aerts A."/>
            <person name="Otillar R.P."/>
            <person name="Terry A.Y."/>
            <person name="Boore J.L."/>
            <person name="Simakov O."/>
            <person name="Marletaz F."/>
            <person name="Cho S.-J."/>
            <person name="Edsinger-Gonzales E."/>
            <person name="Havlak P."/>
            <person name="Kuo D.-H."/>
            <person name="Larsson T."/>
            <person name="Lv J."/>
            <person name="Arendt D."/>
            <person name="Savage R."/>
            <person name="Osoegawa K."/>
            <person name="de Jong P."/>
            <person name="Lindberg D.R."/>
            <person name="Seaver E.C."/>
            <person name="Weisblat D.A."/>
            <person name="Putnam N.H."/>
            <person name="Grigoriev I.V."/>
            <person name="Rokhsar D.S."/>
        </authorList>
    </citation>
    <scope>NUCLEOTIDE SEQUENCE</scope>
</reference>
<dbReference type="InParanoid" id="T1ET16"/>
<name>T1ET16_HELRO</name>
<reference evidence="2" key="3">
    <citation type="submission" date="2015-06" db="UniProtKB">
        <authorList>
            <consortium name="EnsemblMetazoa"/>
        </authorList>
    </citation>
    <scope>IDENTIFICATION</scope>
</reference>
<organism evidence="2 3">
    <name type="scientific">Helobdella robusta</name>
    <name type="common">Californian leech</name>
    <dbReference type="NCBI Taxonomy" id="6412"/>
    <lineage>
        <taxon>Eukaryota</taxon>
        <taxon>Metazoa</taxon>
        <taxon>Spiralia</taxon>
        <taxon>Lophotrochozoa</taxon>
        <taxon>Annelida</taxon>
        <taxon>Clitellata</taxon>
        <taxon>Hirudinea</taxon>
        <taxon>Rhynchobdellida</taxon>
        <taxon>Glossiphoniidae</taxon>
        <taxon>Helobdella</taxon>
    </lineage>
</organism>
<dbReference type="AlphaFoldDB" id="T1ET16"/>
<dbReference type="HOGENOM" id="CLU_1403880_0_0_1"/>
<sequence length="194" mass="21786">MASLQKINLDSIEPYPENETNISPQEQILNNYVISMLKDTAFERSSVRVFCRPFNVDEQIRYLMQMFNPSLITNMHQNTYLNDETSVQLLDSFFVFGEHAGTSTPLSNSTKHNTSNIFGGTPATSSHLDMNKNKADVQHQDSNNKTTDFVIDQPVATTVASLYLADKEVNVFTTSATMQNECRSNGSPHLPSIR</sequence>
<dbReference type="RefSeq" id="XP_009023085.1">
    <property type="nucleotide sequence ID" value="XM_009024837.1"/>
</dbReference>
<keyword evidence="3" id="KW-1185">Reference proteome</keyword>
<dbReference type="KEGG" id="hro:HELRODRAFT_162718"/>
<dbReference type="CTD" id="20199716"/>
<evidence type="ECO:0000313" key="3">
    <source>
        <dbReference type="Proteomes" id="UP000015101"/>
    </source>
</evidence>
<reference evidence="1 3" key="2">
    <citation type="journal article" date="2013" name="Nature">
        <title>Insights into bilaterian evolution from three spiralian genomes.</title>
        <authorList>
            <person name="Simakov O."/>
            <person name="Marletaz F."/>
            <person name="Cho S.J."/>
            <person name="Edsinger-Gonzales E."/>
            <person name="Havlak P."/>
            <person name="Hellsten U."/>
            <person name="Kuo D.H."/>
            <person name="Larsson T."/>
            <person name="Lv J."/>
            <person name="Arendt D."/>
            <person name="Savage R."/>
            <person name="Osoegawa K."/>
            <person name="de Jong P."/>
            <person name="Grimwood J."/>
            <person name="Chapman J.A."/>
            <person name="Shapiro H."/>
            <person name="Aerts A."/>
            <person name="Otillar R.P."/>
            <person name="Terry A.Y."/>
            <person name="Boore J.L."/>
            <person name="Grigoriev I.V."/>
            <person name="Lindberg D.R."/>
            <person name="Seaver E.C."/>
            <person name="Weisblat D.A."/>
            <person name="Putnam N.H."/>
            <person name="Rokhsar D.S."/>
        </authorList>
    </citation>
    <scope>NUCLEOTIDE SEQUENCE</scope>
</reference>
<dbReference type="EMBL" id="KB097143">
    <property type="protein sequence ID" value="ESN99207.1"/>
    <property type="molecule type" value="Genomic_DNA"/>
</dbReference>
<dbReference type="EMBL" id="AMQM01001150">
    <property type="status" value="NOT_ANNOTATED_CDS"/>
    <property type="molecule type" value="Genomic_DNA"/>
</dbReference>